<dbReference type="Pfam" id="PF05930">
    <property type="entry name" value="Phage_AlpA"/>
    <property type="match status" value="1"/>
</dbReference>
<sequence>MREKLLRLPKVIDATGYSKSRIYALIKEGAFPAPLKLGDRAVGWRESEIEAWIASRQPSMKNASLSATAESRTAQ</sequence>
<dbReference type="PANTHER" id="PTHR36154:SF1">
    <property type="entry name" value="DNA-BINDING TRANSCRIPTIONAL ACTIVATOR ALPA"/>
    <property type="match status" value="1"/>
</dbReference>
<accession>A0ABV0EH30</accession>
<evidence type="ECO:0000313" key="1">
    <source>
        <dbReference type="EMBL" id="MEO1767971.1"/>
    </source>
</evidence>
<dbReference type="RefSeq" id="WP_347309082.1">
    <property type="nucleotide sequence ID" value="NZ_JBAJEX010000014.1"/>
</dbReference>
<gene>
    <name evidence="1" type="ORF">V6E02_12200</name>
</gene>
<dbReference type="InterPro" id="IPR052931">
    <property type="entry name" value="Prophage_regulatory_activator"/>
</dbReference>
<dbReference type="SUPFAM" id="SSF46955">
    <property type="entry name" value="Putative DNA-binding domain"/>
    <property type="match status" value="1"/>
</dbReference>
<dbReference type="PANTHER" id="PTHR36154">
    <property type="entry name" value="DNA-BINDING TRANSCRIPTIONAL ACTIVATOR ALPA"/>
    <property type="match status" value="1"/>
</dbReference>
<name>A0ABV0EH30_9BURK</name>
<protein>
    <submittedName>
        <fullName evidence="1">AlpA family transcriptional regulator</fullName>
    </submittedName>
</protein>
<evidence type="ECO:0000313" key="2">
    <source>
        <dbReference type="Proteomes" id="UP001482231"/>
    </source>
</evidence>
<organism evidence="1 2">
    <name type="scientific">Thiobacter aerophilum</name>
    <dbReference type="NCBI Taxonomy" id="3121275"/>
    <lineage>
        <taxon>Bacteria</taxon>
        <taxon>Pseudomonadati</taxon>
        <taxon>Pseudomonadota</taxon>
        <taxon>Betaproteobacteria</taxon>
        <taxon>Burkholderiales</taxon>
        <taxon>Thiobacteraceae</taxon>
        <taxon>Thiobacter</taxon>
    </lineage>
</organism>
<keyword evidence="2" id="KW-1185">Reference proteome</keyword>
<dbReference type="EMBL" id="JBAJEX010000014">
    <property type="protein sequence ID" value="MEO1767971.1"/>
    <property type="molecule type" value="Genomic_DNA"/>
</dbReference>
<comment type="caution">
    <text evidence="1">The sequence shown here is derived from an EMBL/GenBank/DDBJ whole genome shotgun (WGS) entry which is preliminary data.</text>
</comment>
<reference evidence="1 2" key="1">
    <citation type="submission" date="2024-02" db="EMBL/GenBank/DDBJ databases">
        <title>New thermophilic sulfur-oxidizing bacteria from a hot springs of the Uzon caldera (Kamchatka, Russia).</title>
        <authorList>
            <person name="Dukat A.M."/>
            <person name="Elcheninov A.G."/>
            <person name="Frolov E.N."/>
        </authorList>
    </citation>
    <scope>NUCLEOTIDE SEQUENCE [LARGE SCALE GENOMIC DNA]</scope>
    <source>
        <strain evidence="1 2">AK1</strain>
    </source>
</reference>
<dbReference type="Proteomes" id="UP001482231">
    <property type="component" value="Unassembled WGS sequence"/>
</dbReference>
<proteinExistence type="predicted"/>
<dbReference type="InterPro" id="IPR010260">
    <property type="entry name" value="AlpA"/>
</dbReference>
<dbReference type="InterPro" id="IPR009061">
    <property type="entry name" value="DNA-bd_dom_put_sf"/>
</dbReference>
<dbReference type="Gene3D" id="1.10.238.160">
    <property type="match status" value="1"/>
</dbReference>